<evidence type="ECO:0000256" key="18">
    <source>
        <dbReference type="RuleBase" id="RU000437"/>
    </source>
</evidence>
<dbReference type="GO" id="GO:0046168">
    <property type="term" value="P:glycerol-3-phosphate catabolic process"/>
    <property type="evidence" value="ECO:0007669"/>
    <property type="project" value="InterPro"/>
</dbReference>
<comment type="catalytic activity">
    <reaction evidence="10">
        <text>sn-glycerol 3-phosphate + NADP(+) = dihydroxyacetone phosphate + NADPH + H(+)</text>
        <dbReference type="Rhea" id="RHEA:11096"/>
        <dbReference type="ChEBI" id="CHEBI:15378"/>
        <dbReference type="ChEBI" id="CHEBI:57597"/>
        <dbReference type="ChEBI" id="CHEBI:57642"/>
        <dbReference type="ChEBI" id="CHEBI:57783"/>
        <dbReference type="ChEBI" id="CHEBI:58349"/>
        <dbReference type="EC" id="1.1.1.94"/>
    </reaction>
    <physiologicalReaction direction="right-to-left" evidence="10">
        <dbReference type="Rhea" id="RHEA:11098"/>
    </physiologicalReaction>
</comment>
<dbReference type="InterPro" id="IPR006168">
    <property type="entry name" value="G3P_DH_NAD-dep"/>
</dbReference>
<comment type="caution">
    <text evidence="14">Lacks conserved residue(s) required for the propagation of feature annotation.</text>
</comment>
<evidence type="ECO:0000259" key="19">
    <source>
        <dbReference type="Pfam" id="PF01210"/>
    </source>
</evidence>
<feature type="domain" description="Glycerol-3-phosphate dehydrogenase NAD-dependent N-terminal" evidence="19">
    <location>
        <begin position="6"/>
        <end position="167"/>
    </location>
</feature>
<evidence type="ECO:0000256" key="6">
    <source>
        <dbReference type="ARBA" id="ARBA00023027"/>
    </source>
</evidence>
<dbReference type="PROSITE" id="PS00957">
    <property type="entry name" value="NAD_G3PDH"/>
    <property type="match status" value="1"/>
</dbReference>
<keyword evidence="9 14" id="KW-1208">Phospholipid metabolism</keyword>
<keyword evidence="3 14" id="KW-0547">Nucleotide-binding</keyword>
<dbReference type="HAMAP" id="MF_00394">
    <property type="entry name" value="NAD_Glyc3P_dehydrog"/>
    <property type="match status" value="1"/>
</dbReference>
<dbReference type="GO" id="GO:0051287">
    <property type="term" value="F:NAD binding"/>
    <property type="evidence" value="ECO:0007669"/>
    <property type="project" value="InterPro"/>
</dbReference>
<evidence type="ECO:0000256" key="9">
    <source>
        <dbReference type="ARBA" id="ARBA00023264"/>
    </source>
</evidence>
<evidence type="ECO:0000256" key="8">
    <source>
        <dbReference type="ARBA" id="ARBA00023209"/>
    </source>
</evidence>
<evidence type="ECO:0000313" key="22">
    <source>
        <dbReference type="Proteomes" id="UP000051813"/>
    </source>
</evidence>
<dbReference type="SUPFAM" id="SSF51735">
    <property type="entry name" value="NAD(P)-binding Rossmann-fold domains"/>
    <property type="match status" value="1"/>
</dbReference>
<evidence type="ECO:0000256" key="11">
    <source>
        <dbReference type="ARBA" id="ARBA00066687"/>
    </source>
</evidence>
<dbReference type="PANTHER" id="PTHR11728">
    <property type="entry name" value="GLYCEROL-3-PHOSPHATE DEHYDROGENASE"/>
    <property type="match status" value="1"/>
</dbReference>
<feature type="binding site" evidence="14">
    <location>
        <position position="15"/>
    </location>
    <ligand>
        <name>NADPH</name>
        <dbReference type="ChEBI" id="CHEBI:57783"/>
    </ligand>
</feature>
<dbReference type="Pfam" id="PF01210">
    <property type="entry name" value="NAD_Gly3P_dh_N"/>
    <property type="match status" value="1"/>
</dbReference>
<dbReference type="EC" id="1.1.1.94" evidence="11 14"/>
<feature type="binding site" evidence="17">
    <location>
        <position position="147"/>
    </location>
    <ligand>
        <name>NAD(+)</name>
        <dbReference type="ChEBI" id="CHEBI:57540"/>
    </ligand>
</feature>
<accession>A0A0R2BG97</accession>
<dbReference type="SUPFAM" id="SSF48179">
    <property type="entry name" value="6-phosphogluconate dehydrogenase C-terminal domain-like"/>
    <property type="match status" value="1"/>
</dbReference>
<proteinExistence type="inferred from homology"/>
<dbReference type="Proteomes" id="UP000051813">
    <property type="component" value="Unassembled WGS sequence"/>
</dbReference>
<comment type="pathway">
    <text evidence="14">Membrane lipid metabolism; glycerophospholipid metabolism.</text>
</comment>
<dbReference type="InterPro" id="IPR036291">
    <property type="entry name" value="NAD(P)-bd_dom_sf"/>
</dbReference>
<dbReference type="InterPro" id="IPR011128">
    <property type="entry name" value="G3P_DH_NAD-dep_N"/>
</dbReference>
<dbReference type="GO" id="GO:0008654">
    <property type="term" value="P:phospholipid biosynthetic process"/>
    <property type="evidence" value="ECO:0007669"/>
    <property type="project" value="UniProtKB-KW"/>
</dbReference>
<feature type="active site" description="Proton acceptor" evidence="14 15">
    <location>
        <position position="198"/>
    </location>
</feature>
<comment type="caution">
    <text evidence="21">The sequence shown here is derived from an EMBL/GenBank/DDBJ whole genome shotgun (WGS) entry which is preliminary data.</text>
</comment>
<feature type="domain" description="Glycerol-3-phosphate dehydrogenase NAD-dependent C-terminal" evidence="20">
    <location>
        <begin position="187"/>
        <end position="325"/>
    </location>
</feature>
<feature type="binding site" evidence="14">
    <location>
        <position position="143"/>
    </location>
    <ligand>
        <name>sn-glycerol 3-phosphate</name>
        <dbReference type="ChEBI" id="CHEBI:57597"/>
    </ligand>
</feature>
<feature type="binding site" evidence="14">
    <location>
        <position position="288"/>
    </location>
    <ligand>
        <name>NADPH</name>
        <dbReference type="ChEBI" id="CHEBI:57783"/>
    </ligand>
</feature>
<keyword evidence="22" id="KW-1185">Reference proteome</keyword>
<evidence type="ECO:0000313" key="21">
    <source>
        <dbReference type="EMBL" id="KRM78526.1"/>
    </source>
</evidence>
<feature type="binding site" evidence="16">
    <location>
        <begin position="262"/>
        <end position="263"/>
    </location>
    <ligand>
        <name>substrate</name>
    </ligand>
</feature>
<dbReference type="InterPro" id="IPR008927">
    <property type="entry name" value="6-PGluconate_DH-like_C_sf"/>
</dbReference>
<feature type="binding site" evidence="16">
    <location>
        <position position="112"/>
    </location>
    <ligand>
        <name>substrate</name>
    </ligand>
</feature>
<evidence type="ECO:0000256" key="10">
    <source>
        <dbReference type="ARBA" id="ARBA00052716"/>
    </source>
</evidence>
<feature type="binding site" evidence="14">
    <location>
        <position position="263"/>
    </location>
    <ligand>
        <name>sn-glycerol 3-phosphate</name>
        <dbReference type="ChEBI" id="CHEBI:57597"/>
    </ligand>
</feature>
<feature type="binding site" evidence="17">
    <location>
        <position position="262"/>
    </location>
    <ligand>
        <name>NAD(+)</name>
        <dbReference type="ChEBI" id="CHEBI:57540"/>
    </ligand>
</feature>
<dbReference type="FunFam" id="1.10.1040.10:FF:000001">
    <property type="entry name" value="Glycerol-3-phosphate dehydrogenase [NAD(P)+]"/>
    <property type="match status" value="1"/>
</dbReference>
<dbReference type="AlphaFoldDB" id="A0A0R2BG97"/>
<dbReference type="Pfam" id="PF07479">
    <property type="entry name" value="NAD_Gly3P_dh_C"/>
    <property type="match status" value="1"/>
</dbReference>
<dbReference type="GO" id="GO:0141152">
    <property type="term" value="F:glycerol-3-phosphate dehydrogenase (NAD+) activity"/>
    <property type="evidence" value="ECO:0007669"/>
    <property type="project" value="RHEA"/>
</dbReference>
<keyword evidence="2 14" id="KW-0444">Lipid biosynthesis</keyword>
<dbReference type="PATRIC" id="fig|1423738.3.peg.793"/>
<reference evidence="21 22" key="1">
    <citation type="journal article" date="2015" name="Genome Announc.">
        <title>Expanding the biotechnology potential of lactobacilli through comparative genomics of 213 strains and associated genera.</title>
        <authorList>
            <person name="Sun Z."/>
            <person name="Harris H.M."/>
            <person name="McCann A."/>
            <person name="Guo C."/>
            <person name="Argimon S."/>
            <person name="Zhang W."/>
            <person name="Yang X."/>
            <person name="Jeffery I.B."/>
            <person name="Cooney J.C."/>
            <person name="Kagawa T.F."/>
            <person name="Liu W."/>
            <person name="Song Y."/>
            <person name="Salvetti E."/>
            <person name="Wrobel A."/>
            <person name="Rasinkangas P."/>
            <person name="Parkhill J."/>
            <person name="Rea M.C."/>
            <person name="O'Sullivan O."/>
            <person name="Ritari J."/>
            <person name="Douillard F.P."/>
            <person name="Paul Ross R."/>
            <person name="Yang R."/>
            <person name="Briner A.E."/>
            <person name="Felis G.E."/>
            <person name="de Vos W.M."/>
            <person name="Barrangou R."/>
            <person name="Klaenhammer T.R."/>
            <person name="Caufield P.W."/>
            <person name="Cui Y."/>
            <person name="Zhang H."/>
            <person name="O'Toole P.W."/>
        </authorList>
    </citation>
    <scope>NUCLEOTIDE SEQUENCE [LARGE SCALE GENOMIC DNA]</scope>
    <source>
        <strain evidence="21 22">DSM 20335</strain>
    </source>
</reference>
<dbReference type="PANTHER" id="PTHR11728:SF1">
    <property type="entry name" value="GLYCEROL-3-PHOSPHATE DEHYDROGENASE [NAD(+)] 2, CHLOROPLASTIC"/>
    <property type="match status" value="1"/>
</dbReference>
<dbReference type="PIRSF" id="PIRSF000114">
    <property type="entry name" value="Glycerol-3-P_dh"/>
    <property type="match status" value="1"/>
</dbReference>
<keyword evidence="14" id="KW-0963">Cytoplasm</keyword>
<feature type="binding site" evidence="14">
    <location>
        <position position="147"/>
    </location>
    <ligand>
        <name>NADPH</name>
        <dbReference type="ChEBI" id="CHEBI:57783"/>
    </ligand>
</feature>
<keyword evidence="4 14" id="KW-0521">NADP</keyword>
<feature type="binding site" evidence="14">
    <location>
        <position position="198"/>
    </location>
    <ligand>
        <name>sn-glycerol 3-phosphate</name>
        <dbReference type="ChEBI" id="CHEBI:57597"/>
    </ligand>
</feature>
<evidence type="ECO:0000256" key="5">
    <source>
        <dbReference type="ARBA" id="ARBA00023002"/>
    </source>
</evidence>
<dbReference type="NCBIfam" id="NF000942">
    <property type="entry name" value="PRK00094.1-4"/>
    <property type="match status" value="1"/>
</dbReference>
<feature type="binding site" evidence="14">
    <location>
        <position position="261"/>
    </location>
    <ligand>
        <name>sn-glycerol 3-phosphate</name>
        <dbReference type="ChEBI" id="CHEBI:57597"/>
    </ligand>
</feature>
<feature type="binding site" evidence="14">
    <location>
        <position position="52"/>
    </location>
    <ligand>
        <name>NADPH</name>
        <dbReference type="ChEBI" id="CHEBI:57783"/>
    </ligand>
</feature>
<feature type="binding site" evidence="14">
    <location>
        <position position="286"/>
    </location>
    <ligand>
        <name>NADPH</name>
        <dbReference type="ChEBI" id="CHEBI:57783"/>
    </ligand>
</feature>
<evidence type="ECO:0000256" key="2">
    <source>
        <dbReference type="ARBA" id="ARBA00022516"/>
    </source>
</evidence>
<evidence type="ECO:0000256" key="7">
    <source>
        <dbReference type="ARBA" id="ARBA00023098"/>
    </source>
</evidence>
<dbReference type="PRINTS" id="PR00077">
    <property type="entry name" value="GPDHDRGNASE"/>
</dbReference>
<dbReference type="STRING" id="1423738.FC84_GL000784"/>
<evidence type="ECO:0000256" key="12">
    <source>
        <dbReference type="ARBA" id="ARBA00069372"/>
    </source>
</evidence>
<evidence type="ECO:0000256" key="14">
    <source>
        <dbReference type="HAMAP-Rule" id="MF_00394"/>
    </source>
</evidence>
<dbReference type="GO" id="GO:0141153">
    <property type="term" value="F:glycerol-3-phosphate dehydrogenase (NADP+) activity"/>
    <property type="evidence" value="ECO:0007669"/>
    <property type="project" value="RHEA"/>
</dbReference>
<dbReference type="NCBIfam" id="NF000940">
    <property type="entry name" value="PRK00094.1-2"/>
    <property type="match status" value="1"/>
</dbReference>
<evidence type="ECO:0000256" key="13">
    <source>
        <dbReference type="ARBA" id="ARBA00080511"/>
    </source>
</evidence>
<gene>
    <name evidence="14" type="primary">gpsA</name>
    <name evidence="21" type="ORF">FC84_GL000784</name>
</gene>
<comment type="subcellular location">
    <subcellularLocation>
        <location evidence="14">Cytoplasm</location>
    </subcellularLocation>
</comment>
<dbReference type="Gene3D" id="3.40.50.720">
    <property type="entry name" value="NAD(P)-binding Rossmann-like Domain"/>
    <property type="match status" value="1"/>
</dbReference>
<feature type="binding site" evidence="17">
    <location>
        <begin position="11"/>
        <end position="16"/>
    </location>
    <ligand>
        <name>NAD(+)</name>
        <dbReference type="ChEBI" id="CHEBI:57540"/>
    </ligand>
</feature>
<dbReference type="Gene3D" id="1.10.1040.10">
    <property type="entry name" value="N-(1-d-carboxylethyl)-l-norvaline Dehydrogenase, domain 2"/>
    <property type="match status" value="1"/>
</dbReference>
<dbReference type="UniPathway" id="UPA00940"/>
<feature type="binding site" evidence="14">
    <location>
        <position position="251"/>
    </location>
    <ligand>
        <name>sn-glycerol 3-phosphate</name>
        <dbReference type="ChEBI" id="CHEBI:57597"/>
    </ligand>
</feature>
<protein>
    <recommendedName>
        <fullName evidence="12 14">Glycerol-3-phosphate dehydrogenase [NAD(P)+]</fullName>
        <ecNumber evidence="11 14">1.1.1.94</ecNumber>
    </recommendedName>
    <alternativeName>
        <fullName evidence="14">NAD(P)(+)-dependent glycerol-3-phosphate dehydrogenase</fullName>
    </alternativeName>
    <alternativeName>
        <fullName evidence="13 14">NAD(P)H-dependent dihydroxyacetone-phosphate reductase</fullName>
    </alternativeName>
</protein>
<dbReference type="EMBL" id="AYYK01000016">
    <property type="protein sequence ID" value="KRM78526.1"/>
    <property type="molecule type" value="Genomic_DNA"/>
</dbReference>
<feature type="binding site" evidence="14">
    <location>
        <position position="262"/>
    </location>
    <ligand>
        <name>NADPH</name>
        <dbReference type="ChEBI" id="CHEBI:57783"/>
    </ligand>
</feature>
<evidence type="ECO:0000259" key="20">
    <source>
        <dbReference type="Pfam" id="PF07479"/>
    </source>
</evidence>
<comment type="catalytic activity">
    <reaction evidence="14">
        <text>sn-glycerol 3-phosphate + NAD(+) = dihydroxyacetone phosphate + NADH + H(+)</text>
        <dbReference type="Rhea" id="RHEA:11092"/>
        <dbReference type="ChEBI" id="CHEBI:15378"/>
        <dbReference type="ChEBI" id="CHEBI:57540"/>
        <dbReference type="ChEBI" id="CHEBI:57597"/>
        <dbReference type="ChEBI" id="CHEBI:57642"/>
        <dbReference type="ChEBI" id="CHEBI:57945"/>
        <dbReference type="EC" id="1.1.1.94"/>
    </reaction>
</comment>
<dbReference type="GO" id="GO:0005829">
    <property type="term" value="C:cytosol"/>
    <property type="evidence" value="ECO:0007669"/>
    <property type="project" value="TreeGrafter"/>
</dbReference>
<dbReference type="GO" id="GO:0046167">
    <property type="term" value="P:glycerol-3-phosphate biosynthetic process"/>
    <property type="evidence" value="ECO:0007669"/>
    <property type="project" value="UniProtKB-UniRule"/>
</dbReference>
<dbReference type="GO" id="GO:0006650">
    <property type="term" value="P:glycerophospholipid metabolic process"/>
    <property type="evidence" value="ECO:0007669"/>
    <property type="project" value="UniProtKB-UniRule"/>
</dbReference>
<dbReference type="GO" id="GO:0005975">
    <property type="term" value="P:carbohydrate metabolic process"/>
    <property type="evidence" value="ECO:0007669"/>
    <property type="project" value="InterPro"/>
</dbReference>
<feature type="binding site" evidence="14">
    <location>
        <position position="262"/>
    </location>
    <ligand>
        <name>sn-glycerol 3-phosphate</name>
        <dbReference type="ChEBI" id="CHEBI:57597"/>
    </ligand>
</feature>
<evidence type="ECO:0000256" key="15">
    <source>
        <dbReference type="PIRSR" id="PIRSR000114-1"/>
    </source>
</evidence>
<dbReference type="InterPro" id="IPR013328">
    <property type="entry name" value="6PGD_dom2"/>
</dbReference>
<feature type="binding site" evidence="14">
    <location>
        <position position="14"/>
    </location>
    <ligand>
        <name>NADPH</name>
        <dbReference type="ChEBI" id="CHEBI:57783"/>
    </ligand>
</feature>
<dbReference type="InterPro" id="IPR006109">
    <property type="entry name" value="G3P_DH_NAD-dep_C"/>
</dbReference>
<evidence type="ECO:0000256" key="1">
    <source>
        <dbReference type="ARBA" id="ARBA00011009"/>
    </source>
</evidence>
<dbReference type="NCBIfam" id="NF000941">
    <property type="entry name" value="PRK00094.1-3"/>
    <property type="match status" value="1"/>
</dbReference>
<comment type="similarity">
    <text evidence="1 14 18">Belongs to the NAD-dependent glycerol-3-phosphate dehydrogenase family.</text>
</comment>
<feature type="binding site" evidence="14">
    <location>
        <position position="112"/>
    </location>
    <ligand>
        <name>sn-glycerol 3-phosphate</name>
        <dbReference type="ChEBI" id="CHEBI:57597"/>
    </ligand>
</feature>
<sequence>MSNLTKIAVLGAGSWGTVLADLLVNNGHQVDLWGNSAEMAAEINEQHTNRHYLPEFQINPAVHATLDLKETLTDAEAVLFVLPTAAIRPVAQQLVPVLAELKTQPILISATKGLELESHDRISQIMADVFPKEIADGLVIFSGPSHAENVATHDLTSLTVASQKMANARWVQKIFMNNYFRLYTNDDMLGVELGGALKNVIAIGAGMLHGLGYGDNAKAALMTRGLAEISRLGVKMGANPLTFMGLSGIGDLIVTCTSVNSRNWRCGNALGEGQPLAEVLANMGMVVEGVGTAEAVHELSQQMAVEMPISEAIYQVLYEEADLRAEITKLMHRDARNEAEFEN</sequence>
<keyword evidence="5 14" id="KW-0560">Oxidoreductase</keyword>
<comment type="function">
    <text evidence="14">Catalyzes the reduction of the glycolytic intermediate dihydroxyacetone phosphate (DHAP) to sn-glycerol 3-phosphate (G3P), the key precursor for phospholipid synthesis.</text>
</comment>
<keyword evidence="7 14" id="KW-0443">Lipid metabolism</keyword>
<organism evidence="21 22">
    <name type="scientific">Lapidilactobacillus dextrinicus DSM 20335</name>
    <dbReference type="NCBI Taxonomy" id="1423738"/>
    <lineage>
        <taxon>Bacteria</taxon>
        <taxon>Bacillati</taxon>
        <taxon>Bacillota</taxon>
        <taxon>Bacilli</taxon>
        <taxon>Lactobacillales</taxon>
        <taxon>Lactobacillaceae</taxon>
        <taxon>Lapidilactobacillus</taxon>
    </lineage>
</organism>
<evidence type="ECO:0000256" key="16">
    <source>
        <dbReference type="PIRSR" id="PIRSR000114-2"/>
    </source>
</evidence>
<evidence type="ECO:0000256" key="17">
    <source>
        <dbReference type="PIRSR" id="PIRSR000114-3"/>
    </source>
</evidence>
<evidence type="ECO:0000256" key="3">
    <source>
        <dbReference type="ARBA" id="ARBA00022741"/>
    </source>
</evidence>
<evidence type="ECO:0000256" key="4">
    <source>
        <dbReference type="ARBA" id="ARBA00022857"/>
    </source>
</evidence>
<name>A0A0R2BG97_9LACO</name>
<keyword evidence="8 14" id="KW-0594">Phospholipid biosynthesis</keyword>
<keyword evidence="6 14" id="KW-0520">NAD</keyword>
<feature type="binding site" evidence="14">
    <location>
        <position position="112"/>
    </location>
    <ligand>
        <name>NADPH</name>
        <dbReference type="ChEBI" id="CHEBI:57783"/>
    </ligand>
</feature>
<dbReference type="FunFam" id="3.40.50.720:FF:000019">
    <property type="entry name" value="Glycerol-3-phosphate dehydrogenase [NAD(P)+]"/>
    <property type="match status" value="1"/>
</dbReference>
<feature type="binding site" evidence="14">
    <location>
        <position position="145"/>
    </location>
    <ligand>
        <name>sn-glycerol 3-phosphate</name>
        <dbReference type="ChEBI" id="CHEBI:57597"/>
    </ligand>
</feature>